<evidence type="ECO:0000259" key="1">
    <source>
        <dbReference type="Pfam" id="PF00144"/>
    </source>
</evidence>
<dbReference type="Gene3D" id="3.40.710.10">
    <property type="entry name" value="DD-peptidase/beta-lactamase superfamily"/>
    <property type="match status" value="1"/>
</dbReference>
<dbReference type="Pfam" id="PF17660">
    <property type="entry name" value="BTRD1"/>
    <property type="match status" value="3"/>
</dbReference>
<dbReference type="PANTHER" id="PTHR46825:SF9">
    <property type="entry name" value="BETA-LACTAMASE-RELATED DOMAIN-CONTAINING PROTEIN"/>
    <property type="match status" value="1"/>
</dbReference>
<dbReference type="InterPro" id="IPR012338">
    <property type="entry name" value="Beta-lactam/transpept-like"/>
</dbReference>
<name>A0AAD9PAI3_RIDPI</name>
<comment type="caution">
    <text evidence="2">The sequence shown here is derived from an EMBL/GenBank/DDBJ whole genome shotgun (WGS) entry which is preliminary data.</text>
</comment>
<dbReference type="PANTHER" id="PTHR46825">
    <property type="entry name" value="D-ALANYL-D-ALANINE-CARBOXYPEPTIDASE/ENDOPEPTIDASE AMPH"/>
    <property type="match status" value="1"/>
</dbReference>
<dbReference type="Proteomes" id="UP001209878">
    <property type="component" value="Unassembled WGS sequence"/>
</dbReference>
<protein>
    <recommendedName>
        <fullName evidence="1">Beta-lactamase-related domain-containing protein</fullName>
    </recommendedName>
</protein>
<dbReference type="InterPro" id="IPR049511">
    <property type="entry name" value="PGH-like_rpt"/>
</dbReference>
<dbReference type="Pfam" id="PF00144">
    <property type="entry name" value="Beta-lactamase"/>
    <property type="match status" value="1"/>
</dbReference>
<dbReference type="SUPFAM" id="SSF56601">
    <property type="entry name" value="beta-lactamase/transpeptidase-like"/>
    <property type="match status" value="1"/>
</dbReference>
<gene>
    <name evidence="2" type="ORF">NP493_55g08070</name>
</gene>
<evidence type="ECO:0000313" key="2">
    <source>
        <dbReference type="EMBL" id="KAK2191249.1"/>
    </source>
</evidence>
<reference evidence="2" key="1">
    <citation type="journal article" date="2023" name="Mol. Biol. Evol.">
        <title>Third-Generation Sequencing Reveals the Adaptive Role of the Epigenome in Three Deep-Sea Polychaetes.</title>
        <authorList>
            <person name="Perez M."/>
            <person name="Aroh O."/>
            <person name="Sun Y."/>
            <person name="Lan Y."/>
            <person name="Juniper S.K."/>
            <person name="Young C.R."/>
            <person name="Angers B."/>
            <person name="Qian P.Y."/>
        </authorList>
    </citation>
    <scope>NUCLEOTIDE SEQUENCE</scope>
    <source>
        <strain evidence="2">R07B-5</strain>
    </source>
</reference>
<organism evidence="2 3">
    <name type="scientific">Ridgeia piscesae</name>
    <name type="common">Tubeworm</name>
    <dbReference type="NCBI Taxonomy" id="27915"/>
    <lineage>
        <taxon>Eukaryota</taxon>
        <taxon>Metazoa</taxon>
        <taxon>Spiralia</taxon>
        <taxon>Lophotrochozoa</taxon>
        <taxon>Annelida</taxon>
        <taxon>Polychaeta</taxon>
        <taxon>Sedentaria</taxon>
        <taxon>Canalipalpata</taxon>
        <taxon>Sabellida</taxon>
        <taxon>Siboglinidae</taxon>
        <taxon>Ridgeia</taxon>
    </lineage>
</organism>
<feature type="domain" description="Beta-lactamase-related" evidence="1">
    <location>
        <begin position="29"/>
        <end position="330"/>
    </location>
</feature>
<dbReference type="InterPro" id="IPR050491">
    <property type="entry name" value="AmpC-like"/>
</dbReference>
<dbReference type="AlphaFoldDB" id="A0AAD9PAI3"/>
<dbReference type="EMBL" id="JAODUO010000056">
    <property type="protein sequence ID" value="KAK2191249.1"/>
    <property type="molecule type" value="Genomic_DNA"/>
</dbReference>
<evidence type="ECO:0000313" key="3">
    <source>
        <dbReference type="Proteomes" id="UP001209878"/>
    </source>
</evidence>
<keyword evidence="3" id="KW-1185">Reference proteome</keyword>
<dbReference type="InterPro" id="IPR001466">
    <property type="entry name" value="Beta-lactam-related"/>
</dbReference>
<proteinExistence type="predicted"/>
<accession>A0AAD9PAI3</accession>
<sequence>MLAAGHSRRRGDIDNAVSSTRTVDDVTKVDAAFTKYVFDEQLSGAVLGVVHKDRLVYADGRGFVRGHDAEAGTLMPVLGLSKLLTAVAVLRLADHGKLRLGDKVFGHGGLLQRHRPKAGDRRLGDITVEHLLRHQGGWDETVEPLYDPMLNELYVSRQYNVTDIAGELGKHGGRLERADIMRYVLRQPLAFAPGSRVAHSNFGYSLLGRVIEAASGHDYHAYVRRHVLVPAGMWHTRIGPDPHEEGELRVKAMQMEKVEREAEGRLTSDAETTTTTTDKHREIYDLLRPEVIDSTLGWHSNVYDLARLVANVFESRDPSTAILRPESVKRMLARPPLPVRQHSERWQGMGDLRVENDNKFWYESHDPILHTTIFLYHQQGARATTGRRQPRSAATARADVTMLLLGMTHKQRNHLTGSLRHQIAESLDLDAYGDDVLLRDLGGSRLTVNGRDLIVKYRVEEHRFAALASAMRLEGFYPDWIHGYSDGHHSYYAMIFARATDDNQLKFVVHTSASKKHTISFISTEVSRGFQTSFLQSFVSAAHHGQVCHLVVMKRTPSMRRMEFNVGVTIGEYTASRQEATLGGFRPLVQSVDTHRGALYISYLFEQVRARNRKSESYHDLTLARLESEVRAKAVSGLGLDYLDTYAGPDGEPRFSAVFGGQRAYNRWLLQTEMALGDVPTQVHTWAQRGYTPRLLVAYHTSGQLRFAGLWVTPLNV</sequence>